<protein>
    <submittedName>
        <fullName evidence="2">MOSC domain-containing protein</fullName>
    </submittedName>
</protein>
<dbReference type="Pfam" id="PF03476">
    <property type="entry name" value="MOSC_N"/>
    <property type="match status" value="1"/>
</dbReference>
<organism evidence="2 3">
    <name type="scientific">Pelagovum pacificum</name>
    <dbReference type="NCBI Taxonomy" id="2588711"/>
    <lineage>
        <taxon>Bacteria</taxon>
        <taxon>Pseudomonadati</taxon>
        <taxon>Pseudomonadota</taxon>
        <taxon>Alphaproteobacteria</taxon>
        <taxon>Rhodobacterales</taxon>
        <taxon>Paracoccaceae</taxon>
        <taxon>Pelagovum</taxon>
    </lineage>
</organism>
<evidence type="ECO:0000259" key="1">
    <source>
        <dbReference type="PROSITE" id="PS51340"/>
    </source>
</evidence>
<comment type="caution">
    <text evidence="2">The sequence shown here is derived from an EMBL/GenBank/DDBJ whole genome shotgun (WGS) entry which is preliminary data.</text>
</comment>
<sequence length="245" mass="26517">MTMTIASLWRHPIKAVGREAVSEAALSPGETFPGDRLWAILHEAGTAVDGEWSRCPNFIRAASSPALMAVEAKSVGDRIELRHPDRPTITVDPVADETTLIDWLTPLVGEGRAAPVKVVRSGARGMTDAQEPTISVGNLASLRDLSERAGTDLSEHRFRCNVWLDGLAPWEEFEWVGKSLRLGTSQVEVIERIGRCQSTAASPETGERDVRTLDVLDTFGHRDFTVGVVVKAPGTLKLGDTAVLA</sequence>
<dbReference type="InterPro" id="IPR005303">
    <property type="entry name" value="MOCOS_middle"/>
</dbReference>
<dbReference type="PROSITE" id="PS51340">
    <property type="entry name" value="MOSC"/>
    <property type="match status" value="1"/>
</dbReference>
<gene>
    <name evidence="2" type="ORF">FHY64_09530</name>
</gene>
<dbReference type="InterPro" id="IPR005302">
    <property type="entry name" value="MoCF_Sase_C"/>
</dbReference>
<reference evidence="2 3" key="1">
    <citation type="submission" date="2019-06" db="EMBL/GenBank/DDBJ databases">
        <title>Genome of new Rhodobacteraceae sp. SM1903.</title>
        <authorList>
            <person name="Ren X."/>
        </authorList>
    </citation>
    <scope>NUCLEOTIDE SEQUENCE [LARGE SCALE GENOMIC DNA]</scope>
    <source>
        <strain evidence="2 3">SM1903</strain>
    </source>
</reference>
<name>A0A5C5GFM7_9RHOB</name>
<dbReference type="InterPro" id="IPR011037">
    <property type="entry name" value="Pyrv_Knase-like_insert_dom_sf"/>
</dbReference>
<keyword evidence="3" id="KW-1185">Reference proteome</keyword>
<proteinExistence type="predicted"/>
<dbReference type="SUPFAM" id="SSF50800">
    <property type="entry name" value="PK beta-barrel domain-like"/>
    <property type="match status" value="1"/>
</dbReference>
<dbReference type="Proteomes" id="UP000314011">
    <property type="component" value="Unassembled WGS sequence"/>
</dbReference>
<dbReference type="GO" id="GO:0030170">
    <property type="term" value="F:pyridoxal phosphate binding"/>
    <property type="evidence" value="ECO:0007669"/>
    <property type="project" value="InterPro"/>
</dbReference>
<dbReference type="GO" id="GO:0003824">
    <property type="term" value="F:catalytic activity"/>
    <property type="evidence" value="ECO:0007669"/>
    <property type="project" value="InterPro"/>
</dbReference>
<dbReference type="GO" id="GO:0030151">
    <property type="term" value="F:molybdenum ion binding"/>
    <property type="evidence" value="ECO:0007669"/>
    <property type="project" value="InterPro"/>
</dbReference>
<dbReference type="OrthoDB" id="581532at2"/>
<dbReference type="AlphaFoldDB" id="A0A5C5GFM7"/>
<dbReference type="EMBL" id="VFFF01000001">
    <property type="protein sequence ID" value="TNY33493.1"/>
    <property type="molecule type" value="Genomic_DNA"/>
</dbReference>
<evidence type="ECO:0000313" key="2">
    <source>
        <dbReference type="EMBL" id="TNY33493.1"/>
    </source>
</evidence>
<dbReference type="Pfam" id="PF03473">
    <property type="entry name" value="MOSC"/>
    <property type="match status" value="1"/>
</dbReference>
<evidence type="ECO:0000313" key="3">
    <source>
        <dbReference type="Proteomes" id="UP000314011"/>
    </source>
</evidence>
<accession>A0A5C5GFM7</accession>
<feature type="domain" description="MOSC" evidence="1">
    <location>
        <begin position="105"/>
        <end position="245"/>
    </location>
</feature>